<proteinExistence type="predicted"/>
<accession>A0A1V9Y3D1</accession>
<gene>
    <name evidence="2" type="ORF">BIW11_02423</name>
</gene>
<dbReference type="Proteomes" id="UP000192247">
    <property type="component" value="Unassembled WGS sequence"/>
</dbReference>
<protein>
    <submittedName>
        <fullName evidence="2">Uncharacterized protein</fullName>
    </submittedName>
</protein>
<dbReference type="EMBL" id="MNPL01000193">
    <property type="protein sequence ID" value="OQR80244.1"/>
    <property type="molecule type" value="Genomic_DNA"/>
</dbReference>
<sequence length="140" mass="15821">MWIVGKCSILRDSVSSVLHQRQVSLKRRVSLPKENAAPHPYSSRQRRAETRRQTCQTSMGWILSAVLRVAKVSKMLMTSGTIKPRTAQGWEQVTNIAAVQRQAHKWTYSKASQKDTSTKGKHAPANLSWDQLILIVSQCH</sequence>
<dbReference type="AlphaFoldDB" id="A0A1V9Y3D1"/>
<evidence type="ECO:0000256" key="1">
    <source>
        <dbReference type="SAM" id="MobiDB-lite"/>
    </source>
</evidence>
<keyword evidence="3" id="KW-1185">Reference proteome</keyword>
<comment type="caution">
    <text evidence="2">The sequence shown here is derived from an EMBL/GenBank/DDBJ whole genome shotgun (WGS) entry which is preliminary data.</text>
</comment>
<evidence type="ECO:0000313" key="2">
    <source>
        <dbReference type="EMBL" id="OQR80244.1"/>
    </source>
</evidence>
<organism evidence="2 3">
    <name type="scientific">Tropilaelaps mercedesae</name>
    <dbReference type="NCBI Taxonomy" id="418985"/>
    <lineage>
        <taxon>Eukaryota</taxon>
        <taxon>Metazoa</taxon>
        <taxon>Ecdysozoa</taxon>
        <taxon>Arthropoda</taxon>
        <taxon>Chelicerata</taxon>
        <taxon>Arachnida</taxon>
        <taxon>Acari</taxon>
        <taxon>Parasitiformes</taxon>
        <taxon>Mesostigmata</taxon>
        <taxon>Gamasina</taxon>
        <taxon>Dermanyssoidea</taxon>
        <taxon>Laelapidae</taxon>
        <taxon>Tropilaelaps</taxon>
    </lineage>
</organism>
<feature type="region of interest" description="Disordered" evidence="1">
    <location>
        <begin position="29"/>
        <end position="49"/>
    </location>
</feature>
<reference evidence="2 3" key="1">
    <citation type="journal article" date="2017" name="Gigascience">
        <title>Draft genome of the honey bee ectoparasitic mite, Tropilaelaps mercedesae, is shaped by the parasitic life history.</title>
        <authorList>
            <person name="Dong X."/>
            <person name="Armstrong S.D."/>
            <person name="Xia D."/>
            <person name="Makepeace B.L."/>
            <person name="Darby A.C."/>
            <person name="Kadowaki T."/>
        </authorList>
    </citation>
    <scope>NUCLEOTIDE SEQUENCE [LARGE SCALE GENOMIC DNA]</scope>
    <source>
        <strain evidence="2">Wuxi-XJTLU</strain>
    </source>
</reference>
<evidence type="ECO:0000313" key="3">
    <source>
        <dbReference type="Proteomes" id="UP000192247"/>
    </source>
</evidence>
<dbReference type="InParanoid" id="A0A1V9Y3D1"/>
<name>A0A1V9Y3D1_9ACAR</name>